<comment type="subcellular location">
    <subcellularLocation>
        <location evidence="1">Membrane</location>
        <topology evidence="1">Multi-pass membrane protein</topology>
    </subcellularLocation>
</comment>
<evidence type="ECO:0000256" key="6">
    <source>
        <dbReference type="SAM" id="Phobius"/>
    </source>
</evidence>
<feature type="domain" description="EamA" evidence="7">
    <location>
        <begin position="168"/>
        <end position="303"/>
    </location>
</feature>
<feature type="transmembrane region" description="Helical" evidence="6">
    <location>
        <begin position="262"/>
        <end position="282"/>
    </location>
</feature>
<protein>
    <recommendedName>
        <fullName evidence="7">EamA domain-containing protein</fullName>
    </recommendedName>
</protein>
<proteinExistence type="inferred from homology"/>
<dbReference type="RefSeq" id="WP_012633033.1">
    <property type="nucleotide sequence ID" value="NC_011891.1"/>
</dbReference>
<dbReference type="PANTHER" id="PTHR32322:SF2">
    <property type="entry name" value="EAMA DOMAIN-CONTAINING PROTEIN"/>
    <property type="match status" value="1"/>
</dbReference>
<feature type="transmembrane region" description="Helical" evidence="6">
    <location>
        <begin position="288"/>
        <end position="305"/>
    </location>
</feature>
<feature type="transmembrane region" description="Helical" evidence="6">
    <location>
        <begin position="197"/>
        <end position="217"/>
    </location>
</feature>
<evidence type="ECO:0000256" key="5">
    <source>
        <dbReference type="ARBA" id="ARBA00023136"/>
    </source>
</evidence>
<evidence type="ECO:0000313" key="8">
    <source>
        <dbReference type="EMBL" id="ACL65108.1"/>
    </source>
</evidence>
<accession>B8J6C7</accession>
<dbReference type="InterPro" id="IPR050638">
    <property type="entry name" value="AA-Vitamin_Transporters"/>
</dbReference>
<evidence type="ECO:0000256" key="1">
    <source>
        <dbReference type="ARBA" id="ARBA00004141"/>
    </source>
</evidence>
<feature type="transmembrane region" description="Helical" evidence="6">
    <location>
        <begin position="48"/>
        <end position="66"/>
    </location>
</feature>
<keyword evidence="9" id="KW-1185">Reference proteome</keyword>
<comment type="similarity">
    <text evidence="2">Belongs to the EamA transporter family.</text>
</comment>
<reference evidence="8" key="1">
    <citation type="submission" date="2009-01" db="EMBL/GenBank/DDBJ databases">
        <title>Complete sequence of Anaeromyxobacter dehalogenans 2CP-1.</title>
        <authorList>
            <consortium name="US DOE Joint Genome Institute"/>
            <person name="Lucas S."/>
            <person name="Copeland A."/>
            <person name="Lapidus A."/>
            <person name="Glavina del Rio T."/>
            <person name="Dalin E."/>
            <person name="Tice H."/>
            <person name="Bruce D."/>
            <person name="Goodwin L."/>
            <person name="Pitluck S."/>
            <person name="Saunders E."/>
            <person name="Brettin T."/>
            <person name="Detter J.C."/>
            <person name="Han C."/>
            <person name="Larimer F."/>
            <person name="Land M."/>
            <person name="Hauser L."/>
            <person name="Kyrpides N."/>
            <person name="Ovchinnikova G."/>
            <person name="Beliaev A.S."/>
            <person name="Richardson P."/>
        </authorList>
    </citation>
    <scope>NUCLEOTIDE SEQUENCE</scope>
    <source>
        <strain evidence="8">2CP-1</strain>
    </source>
</reference>
<evidence type="ECO:0000259" key="7">
    <source>
        <dbReference type="Pfam" id="PF00892"/>
    </source>
</evidence>
<dbReference type="EMBL" id="CP001359">
    <property type="protein sequence ID" value="ACL65108.1"/>
    <property type="molecule type" value="Genomic_DNA"/>
</dbReference>
<dbReference type="PANTHER" id="PTHR32322">
    <property type="entry name" value="INNER MEMBRANE TRANSPORTER"/>
    <property type="match status" value="1"/>
</dbReference>
<feature type="transmembrane region" description="Helical" evidence="6">
    <location>
        <begin position="229"/>
        <end position="250"/>
    </location>
</feature>
<evidence type="ECO:0000256" key="2">
    <source>
        <dbReference type="ARBA" id="ARBA00007362"/>
    </source>
</evidence>
<evidence type="ECO:0000313" key="9">
    <source>
        <dbReference type="Proteomes" id="UP000007089"/>
    </source>
</evidence>
<evidence type="ECO:0000256" key="3">
    <source>
        <dbReference type="ARBA" id="ARBA00022692"/>
    </source>
</evidence>
<feature type="transmembrane region" description="Helical" evidence="6">
    <location>
        <begin position="78"/>
        <end position="100"/>
    </location>
</feature>
<gene>
    <name evidence="8" type="ordered locus">A2cp1_1766</name>
</gene>
<dbReference type="InterPro" id="IPR037185">
    <property type="entry name" value="EmrE-like"/>
</dbReference>
<keyword evidence="3 6" id="KW-0812">Transmembrane</keyword>
<dbReference type="AlphaFoldDB" id="B8J6C7"/>
<organism evidence="8 9">
    <name type="scientific">Anaeromyxobacter dehalogenans (strain ATCC BAA-258 / DSM 21875 / 2CP-1)</name>
    <dbReference type="NCBI Taxonomy" id="455488"/>
    <lineage>
        <taxon>Bacteria</taxon>
        <taxon>Pseudomonadati</taxon>
        <taxon>Myxococcota</taxon>
        <taxon>Myxococcia</taxon>
        <taxon>Myxococcales</taxon>
        <taxon>Cystobacterineae</taxon>
        <taxon>Anaeromyxobacteraceae</taxon>
        <taxon>Anaeromyxobacter</taxon>
    </lineage>
</organism>
<dbReference type="InterPro" id="IPR000620">
    <property type="entry name" value="EamA_dom"/>
</dbReference>
<dbReference type="Pfam" id="PF00892">
    <property type="entry name" value="EamA"/>
    <property type="match status" value="2"/>
</dbReference>
<dbReference type="SUPFAM" id="SSF103481">
    <property type="entry name" value="Multidrug resistance efflux transporter EmrE"/>
    <property type="match status" value="2"/>
</dbReference>
<feature type="domain" description="EamA" evidence="7">
    <location>
        <begin position="20"/>
        <end position="153"/>
    </location>
</feature>
<sequence>MSAPPAAAAVAPRARGAAAAYLFLALAAASWSGNFVVGRAVHGRVPPVGLAFWRWAVALALLLPLARRPLTAQWPTILRAWRIVIPLGILGVGNFNLFVYLGLTRTTATSALLLQSACPAFIAALSPLLGGGRPGRRQVAGIAVSLAGVLVILGRGTLSALAGLAFGPGDLWVLAAVLSWALYTLLLARRPAGVDPLALLAALVAVGVAWIAPFYAWELASGARMALDGVTVASVAYVAVFASVLAYRLWNEGVARVGANRAGPFIHLMPAFGSLLAVALLGEAFRPFHLAGLALVLGGVTLAGTSGRRGRATA</sequence>
<dbReference type="KEGG" id="acp:A2cp1_1766"/>
<dbReference type="GO" id="GO:0016020">
    <property type="term" value="C:membrane"/>
    <property type="evidence" value="ECO:0007669"/>
    <property type="project" value="UniProtKB-SubCell"/>
</dbReference>
<evidence type="ECO:0000256" key="4">
    <source>
        <dbReference type="ARBA" id="ARBA00022989"/>
    </source>
</evidence>
<name>B8J6C7_ANAD2</name>
<dbReference type="Proteomes" id="UP000007089">
    <property type="component" value="Chromosome"/>
</dbReference>
<feature type="transmembrane region" description="Helical" evidence="6">
    <location>
        <begin position="112"/>
        <end position="130"/>
    </location>
</feature>
<dbReference type="HOGENOM" id="CLU_033863_4_4_7"/>
<keyword evidence="5 6" id="KW-0472">Membrane</keyword>
<feature type="transmembrane region" description="Helical" evidence="6">
    <location>
        <begin position="171"/>
        <end position="188"/>
    </location>
</feature>
<keyword evidence="4 6" id="KW-1133">Transmembrane helix</keyword>
<feature type="transmembrane region" description="Helical" evidence="6">
    <location>
        <begin position="142"/>
        <end position="165"/>
    </location>
</feature>